<gene>
    <name evidence="7" type="ORF">BOX15_Mlig025587g1</name>
</gene>
<feature type="compositionally biased region" description="Acidic residues" evidence="3">
    <location>
        <begin position="762"/>
        <end position="773"/>
    </location>
</feature>
<dbReference type="InterPro" id="IPR004871">
    <property type="entry name" value="RSE1/DDB1/CPSF1_C"/>
</dbReference>
<dbReference type="Pfam" id="PF10433">
    <property type="entry name" value="Beta-prop_RSE1_1st"/>
    <property type="match status" value="1"/>
</dbReference>
<evidence type="ECO:0008006" key="9">
    <source>
        <dbReference type="Google" id="ProtNLM"/>
    </source>
</evidence>
<keyword evidence="8" id="KW-1185">Reference proteome</keyword>
<feature type="domain" description="RSE1/DDB1/CPSF1 first beta-propeller" evidence="5">
    <location>
        <begin position="291"/>
        <end position="702"/>
    </location>
</feature>
<dbReference type="Proteomes" id="UP000215902">
    <property type="component" value="Unassembled WGS sequence"/>
</dbReference>
<feature type="region of interest" description="Disordered" evidence="3">
    <location>
        <begin position="230"/>
        <end position="258"/>
    </location>
</feature>
<accession>A0A267GC51</accession>
<dbReference type="STRING" id="282301.A0A267GC51"/>
<dbReference type="GO" id="GO:0005634">
    <property type="term" value="C:nucleus"/>
    <property type="evidence" value="ECO:0007669"/>
    <property type="project" value="UniProtKB-SubCell"/>
</dbReference>
<evidence type="ECO:0000313" key="8">
    <source>
        <dbReference type="Proteomes" id="UP000215902"/>
    </source>
</evidence>
<feature type="compositionally biased region" description="Low complexity" evidence="3">
    <location>
        <begin position="163"/>
        <end position="201"/>
    </location>
</feature>
<feature type="compositionally biased region" description="Low complexity" evidence="3">
    <location>
        <begin position="140"/>
        <end position="149"/>
    </location>
</feature>
<proteinExistence type="predicted"/>
<dbReference type="Pfam" id="PF23726">
    <property type="entry name" value="Beta-prop_RSE1_2nd"/>
    <property type="match status" value="1"/>
</dbReference>
<feature type="compositionally biased region" description="Acidic residues" evidence="3">
    <location>
        <begin position="781"/>
        <end position="794"/>
    </location>
</feature>
<organism evidence="7 8">
    <name type="scientific">Macrostomum lignano</name>
    <dbReference type="NCBI Taxonomy" id="282301"/>
    <lineage>
        <taxon>Eukaryota</taxon>
        <taxon>Metazoa</taxon>
        <taxon>Spiralia</taxon>
        <taxon>Lophotrochozoa</taxon>
        <taxon>Platyhelminthes</taxon>
        <taxon>Rhabditophora</taxon>
        <taxon>Macrostomorpha</taxon>
        <taxon>Macrostomida</taxon>
        <taxon>Macrostomidae</taxon>
        <taxon>Macrostomum</taxon>
    </lineage>
</organism>
<feature type="compositionally biased region" description="Low complexity" evidence="3">
    <location>
        <begin position="856"/>
        <end position="882"/>
    </location>
</feature>
<dbReference type="EMBL" id="NIVC01000413">
    <property type="protein sequence ID" value="PAA83601.1"/>
    <property type="molecule type" value="Genomic_DNA"/>
</dbReference>
<dbReference type="Pfam" id="PF03178">
    <property type="entry name" value="CPSF_A"/>
    <property type="match status" value="1"/>
</dbReference>
<evidence type="ECO:0000256" key="2">
    <source>
        <dbReference type="ARBA" id="ARBA00023242"/>
    </source>
</evidence>
<dbReference type="InterPro" id="IPR015943">
    <property type="entry name" value="WD40/YVTN_repeat-like_dom_sf"/>
</dbReference>
<feature type="compositionally biased region" description="Pro residues" evidence="3">
    <location>
        <begin position="725"/>
        <end position="735"/>
    </location>
</feature>
<dbReference type="OrthoDB" id="6109at2759"/>
<dbReference type="InterPro" id="IPR050358">
    <property type="entry name" value="RSE1/DDB1/CFT1"/>
</dbReference>
<evidence type="ECO:0000256" key="3">
    <source>
        <dbReference type="SAM" id="MobiDB-lite"/>
    </source>
</evidence>
<dbReference type="InterPro" id="IPR018846">
    <property type="entry name" value="Beta-prop_RSE1/DDB1/CPSF1_1st"/>
</dbReference>
<keyword evidence="2" id="KW-0539">Nucleus</keyword>
<evidence type="ECO:0000259" key="6">
    <source>
        <dbReference type="Pfam" id="PF23726"/>
    </source>
</evidence>
<feature type="compositionally biased region" description="Low complexity" evidence="3">
    <location>
        <begin position="118"/>
        <end position="132"/>
    </location>
</feature>
<dbReference type="InterPro" id="IPR058543">
    <property type="entry name" value="Beta-prop_RSE1/DDB1/CPSF1_2nd"/>
</dbReference>
<feature type="compositionally biased region" description="Polar residues" evidence="3">
    <location>
        <begin position="839"/>
        <end position="855"/>
    </location>
</feature>
<feature type="compositionally biased region" description="Low complexity" evidence="3">
    <location>
        <begin position="715"/>
        <end position="724"/>
    </location>
</feature>
<feature type="domain" description="RSE1/DDB1/CPSF1 C-terminal" evidence="4">
    <location>
        <begin position="1531"/>
        <end position="1848"/>
    </location>
</feature>
<feature type="region of interest" description="Disordered" evidence="3">
    <location>
        <begin position="706"/>
        <end position="882"/>
    </location>
</feature>
<feature type="non-terminal residue" evidence="7">
    <location>
        <position position="1"/>
    </location>
</feature>
<feature type="compositionally biased region" description="Acidic residues" evidence="3">
    <location>
        <begin position="737"/>
        <end position="752"/>
    </location>
</feature>
<feature type="region of interest" description="Disordered" evidence="3">
    <location>
        <begin position="118"/>
        <end position="201"/>
    </location>
</feature>
<evidence type="ECO:0000259" key="4">
    <source>
        <dbReference type="Pfam" id="PF03178"/>
    </source>
</evidence>
<dbReference type="GO" id="GO:0003676">
    <property type="term" value="F:nucleic acid binding"/>
    <property type="evidence" value="ECO:0007669"/>
    <property type="project" value="InterPro"/>
</dbReference>
<evidence type="ECO:0000313" key="7">
    <source>
        <dbReference type="EMBL" id="PAA83601.1"/>
    </source>
</evidence>
<evidence type="ECO:0000259" key="5">
    <source>
        <dbReference type="Pfam" id="PF10433"/>
    </source>
</evidence>
<name>A0A267GC51_9PLAT</name>
<dbReference type="Gene3D" id="2.130.10.10">
    <property type="entry name" value="YVTN repeat-like/Quinoprotein amine dehydrogenase"/>
    <property type="match status" value="3"/>
</dbReference>
<evidence type="ECO:0000256" key="1">
    <source>
        <dbReference type="ARBA" id="ARBA00004123"/>
    </source>
</evidence>
<reference evidence="7 8" key="1">
    <citation type="submission" date="2017-06" db="EMBL/GenBank/DDBJ databases">
        <title>A platform for efficient transgenesis in Macrostomum lignano, a flatworm model organism for stem cell research.</title>
        <authorList>
            <person name="Berezikov E."/>
        </authorList>
    </citation>
    <scope>NUCLEOTIDE SEQUENCE [LARGE SCALE GENOMIC DNA]</scope>
    <source>
        <strain evidence="7">DV1</strain>
        <tissue evidence="7">Whole organism</tissue>
    </source>
</reference>
<comment type="caution">
    <text evidence="7">The sequence shown here is derived from an EMBL/GenBank/DDBJ whole genome shotgun (WGS) entry which is preliminary data.</text>
</comment>
<dbReference type="PANTHER" id="PTHR10644">
    <property type="entry name" value="DNA REPAIR/RNA PROCESSING CPSF FAMILY"/>
    <property type="match status" value="1"/>
</dbReference>
<sequence length="1883" mass="207835">SQVAHLLTSSSMYNMNNPYGMPPPQHMGMPPPPPPHQMPQMQMPPMMMQHQQQQHQQQYMPPMPPMHMAYQQMMQQQPQHHMMAPPPVQSPMSMAGFPMQMQQPPMSMPMSTMPTQMQMPPPGQMSMPAMPMSVPPPGQPIMHQMQQQRPMPPTSMPPPPMQFPTQSQSSQQQQQQTPGSQQQNPSYQQQLSSSSMPSTLQSLQQVSIPSVVADSAAAATVASPIAVAMETQQQQRQNQQIPSPPPSPTSILATDHVSASQTTQQYIQQSIFKSYSPDFRTVLKELHPPTAVTHCLYCRLMSPRDQQLLVFSGHLLRVYRLVEAGTDELGANADASHNSSGGAALDFVYGVEFYSPVLDALALPATCLDKRDSLLLAFEEAKLSVVEFDDSTRELRATSLHTYEDVKYKDARRQFTRPPMLRLDPQRSCVVMLVYDKHLAVLPLRRQLVGVPELDAKPAVLPSYVLPLWDQAEAIVNVADVQFLNGYYDPTVCVLHEPIGTWSGRVTARHDTYRITAMSLNPKDRTNPIIWSQAGLPFDCFALLPVPKPIGGLVVLARNSVIYLNQSQRPTGLALNSNINNSTSFPLRRVYPPTPRLSLDGGKAIFLPNTGGRQFLVGVRDGSFYVFTLYIDSDMRQLNGFHWEPVGKSSPLSCFAMLTAMEAETAGLTIGANPADVTDSGGMLFVGSFVSDSELVRLVGTGPMPTPVQFTNGDASAAAAAPTAPATPPPPPSPPTIDDDDDNENVEEDDDMRDNSKATEHNDEDEGDGDANEEPQNPQTDEADVEIKQEEEDNHSEATVAKRRRLESSFSNTSLVSPPPHTSAAQDQDESVDKPTVNPADSLNEDSQQAPPSLMSQSSVTPSEQQQQQEEPPQQPLGVPQVSDPELDEIYETEEAASRSDPTKRFQLDRCDYLPNVGPIGELTAAYIQGMFDNFLVKESANLELLTSYGHAEHGGINLLQRSVRPLIHSSFEIPDCSSLWSLYGDRRRPWQFESNAEEDEECEGHGYLVLSREETSLVFQVTDEIAELEDSGFSTSEPTLWAADVGDDLSLQVCPSSVRLLRGSQQVLVQPLEERARLVTVCDPFVLIVDETDGFLLLEVIGETLRTERPTVQQYSFATAIAITDHPFLRLHRKPTAADDGAADFADSAATAAAATFDPLEEEDVLLYGDALSERARRPAAPPPPPTYDSDCQTTHWAIVCYESGALEIYQLPDFVCCFAAKAFSDGPRLVTDASLLAATQVGAGGVDTATGASLPTAAAADDDVPPEVEELSLMPIGRHLDRLLLLCRSRDEVSAYEAYPAPASDVAVLPPGRLAVRLRRLDDLGVLLRTGKKPSKQRRTGKQQQQQQLLLQQQSELQQQLHGKHARLLVPFEDIGGYRGLFVGGVRPHFLVVSPSGQAYSHPMFVDGSVCAFSPFDRHFCRHGFLYLTPERDLRVASLPDDYDYASPWPRKRVPLGRTVHCVQFHRATSTYLVASSAPELSNAICRLSSDGDKEIDTREVPPTHCLPFRDRYYFEAYTPDWQAIPAVRLDMQVWERVACCRIVRLQSEETAEGFKELVAVATNLSYNEEITCKGTITLMDVINVVPEPGQPLTAYKMKLAFREEQKGPVTALASCHGLLVSAIGQKVYLWQLKDDRLVGIAFVDSEIFIHSINCVKNLIVTSDLAKSVQLLRYQPSVRVLSIVARDSARRQVFTSNFLVDGQNLGFLLCDSRRNLLAFAYDPSEKLSRGGRNLVRKREARLPSSVHCSLRVHNCLRGGAGLAKTRDIQQGHSVVMGTAEGGLYLLTPVRRPVYTRLIMLEKHLSHAVLHPAGLHPRASRIYSPANHDLEPAKSGIIDGDLMYRYVSLGHSERVEVAKKAGLSADAILDDLAEIQVSTLHF</sequence>
<feature type="domain" description="RSE1/DDB1/CPSF1 second beta-propeller" evidence="6">
    <location>
        <begin position="967"/>
        <end position="1440"/>
    </location>
</feature>
<feature type="compositionally biased region" description="Low complexity" evidence="3">
    <location>
        <begin position="230"/>
        <end position="241"/>
    </location>
</feature>
<protein>
    <recommendedName>
        <fullName evidence="9">CPSF_A domain-containing protein</fullName>
    </recommendedName>
</protein>
<comment type="subcellular location">
    <subcellularLocation>
        <location evidence="1">Nucleus</location>
    </subcellularLocation>
</comment>
<feature type="compositionally biased region" description="Pro residues" evidence="3">
    <location>
        <begin position="150"/>
        <end position="162"/>
    </location>
</feature>